<evidence type="ECO:0000313" key="1">
    <source>
        <dbReference type="EMBL" id="CAF1706228.1"/>
    </source>
</evidence>
<reference evidence="1" key="1">
    <citation type="submission" date="2021-01" db="EMBL/GenBank/DDBJ databases">
        <authorList>
            <consortium name="Genoscope - CEA"/>
            <person name="William W."/>
        </authorList>
    </citation>
    <scope>NUCLEOTIDE SEQUENCE</scope>
</reference>
<sequence>MRCLAHCHSCIQVAQFLYQVNIKFRCIISCCNQTIK</sequence>
<accession>A0A816IIA2</accession>
<name>A0A816IIA2_BRANA</name>
<protein>
    <submittedName>
        <fullName evidence="1">(rape) hypothetical protein</fullName>
    </submittedName>
</protein>
<dbReference type="Proteomes" id="UP001295469">
    <property type="component" value="Chromosome C03"/>
</dbReference>
<dbReference type="AlphaFoldDB" id="A0A816IIA2"/>
<proteinExistence type="predicted"/>
<gene>
    <name evidence="1" type="ORF">DARMORV10_C03P56590.1</name>
</gene>
<organism evidence="1">
    <name type="scientific">Brassica napus</name>
    <name type="common">Rape</name>
    <dbReference type="NCBI Taxonomy" id="3708"/>
    <lineage>
        <taxon>Eukaryota</taxon>
        <taxon>Viridiplantae</taxon>
        <taxon>Streptophyta</taxon>
        <taxon>Embryophyta</taxon>
        <taxon>Tracheophyta</taxon>
        <taxon>Spermatophyta</taxon>
        <taxon>Magnoliopsida</taxon>
        <taxon>eudicotyledons</taxon>
        <taxon>Gunneridae</taxon>
        <taxon>Pentapetalae</taxon>
        <taxon>rosids</taxon>
        <taxon>malvids</taxon>
        <taxon>Brassicales</taxon>
        <taxon>Brassicaceae</taxon>
        <taxon>Brassiceae</taxon>
        <taxon>Brassica</taxon>
    </lineage>
</organism>
<dbReference type="EMBL" id="HG994367">
    <property type="protein sequence ID" value="CAF1706228.1"/>
    <property type="molecule type" value="Genomic_DNA"/>
</dbReference>